<evidence type="ECO:0000256" key="1">
    <source>
        <dbReference type="SAM" id="MobiDB-lite"/>
    </source>
</evidence>
<gene>
    <name evidence="3" type="ORF">PSNMU_V1.4_AUG-EV-PASAV3_0109240</name>
</gene>
<reference evidence="3 4" key="1">
    <citation type="submission" date="2019-01" db="EMBL/GenBank/DDBJ databases">
        <authorList>
            <person name="Ferrante I. M."/>
        </authorList>
    </citation>
    <scope>NUCLEOTIDE SEQUENCE [LARGE SCALE GENOMIC DNA]</scope>
    <source>
        <strain evidence="3 4">B856</strain>
    </source>
</reference>
<feature type="signal peptide" evidence="2">
    <location>
        <begin position="1"/>
        <end position="26"/>
    </location>
</feature>
<feature type="region of interest" description="Disordered" evidence="1">
    <location>
        <begin position="62"/>
        <end position="84"/>
    </location>
</feature>
<dbReference type="Proteomes" id="UP000291116">
    <property type="component" value="Unassembled WGS sequence"/>
</dbReference>
<evidence type="ECO:0000313" key="3">
    <source>
        <dbReference type="EMBL" id="VEU43871.1"/>
    </source>
</evidence>
<proteinExistence type="predicted"/>
<organism evidence="3 4">
    <name type="scientific">Pseudo-nitzschia multistriata</name>
    <dbReference type="NCBI Taxonomy" id="183589"/>
    <lineage>
        <taxon>Eukaryota</taxon>
        <taxon>Sar</taxon>
        <taxon>Stramenopiles</taxon>
        <taxon>Ochrophyta</taxon>
        <taxon>Bacillariophyta</taxon>
        <taxon>Bacillariophyceae</taxon>
        <taxon>Bacillariophycidae</taxon>
        <taxon>Bacillariales</taxon>
        <taxon>Bacillariaceae</taxon>
        <taxon>Pseudo-nitzschia</taxon>
    </lineage>
</organism>
<dbReference type="EMBL" id="CAACVS010000595">
    <property type="protein sequence ID" value="VEU43871.1"/>
    <property type="molecule type" value="Genomic_DNA"/>
</dbReference>
<evidence type="ECO:0000256" key="2">
    <source>
        <dbReference type="SAM" id="SignalP"/>
    </source>
</evidence>
<accession>A0A448ZPA4</accession>
<keyword evidence="2" id="KW-0732">Signal</keyword>
<evidence type="ECO:0000313" key="4">
    <source>
        <dbReference type="Proteomes" id="UP000291116"/>
    </source>
</evidence>
<dbReference type="AlphaFoldDB" id="A0A448ZPA4"/>
<sequence length="84" mass="9111">MNTNAILTRILASFCLLLAVAGYLKGAKSGEDHRILRIDMKGGMKGGKKAMEVMKAMKATKAPTPTPVGVGVSDTWPPWYQRHP</sequence>
<keyword evidence="4" id="KW-1185">Reference proteome</keyword>
<feature type="chain" id="PRO_5019460069" evidence="2">
    <location>
        <begin position="27"/>
        <end position="84"/>
    </location>
</feature>
<protein>
    <submittedName>
        <fullName evidence="3">Uncharacterized protein</fullName>
    </submittedName>
</protein>
<name>A0A448ZPA4_9STRA</name>